<dbReference type="PANTHER" id="PTHR15321">
    <property type="entry name" value="TUMOR SUPPRESSOR P53-BINDING PROTEIN 1"/>
    <property type="match status" value="1"/>
</dbReference>
<dbReference type="PROSITE" id="PS50172">
    <property type="entry name" value="BRCT"/>
    <property type="match status" value="2"/>
</dbReference>
<dbReference type="InterPro" id="IPR036420">
    <property type="entry name" value="BRCT_dom_sf"/>
</dbReference>
<protein>
    <submittedName>
        <fullName evidence="3">PREDICTED: LOC18427133 isoform</fullName>
    </submittedName>
</protein>
<dbReference type="AlphaFoldDB" id="A0A5E4F1M8"/>
<dbReference type="GO" id="GO:0045944">
    <property type="term" value="P:positive regulation of transcription by RNA polymerase II"/>
    <property type="evidence" value="ECO:0007669"/>
    <property type="project" value="TreeGrafter"/>
</dbReference>
<dbReference type="Pfam" id="PF18428">
    <property type="entry name" value="BRCT_3"/>
    <property type="match status" value="1"/>
</dbReference>
<dbReference type="Proteomes" id="UP000327085">
    <property type="component" value="Chromosome 2"/>
</dbReference>
<reference evidence="4" key="1">
    <citation type="journal article" date="2020" name="Plant J.">
        <title>Transposons played a major role in the diversification between the closely related almond and peach genomes: results from the almond genome sequence.</title>
        <authorList>
            <person name="Alioto T."/>
            <person name="Alexiou K.G."/>
            <person name="Bardil A."/>
            <person name="Barteri F."/>
            <person name="Castanera R."/>
            <person name="Cruz F."/>
            <person name="Dhingra A."/>
            <person name="Duval H."/>
            <person name="Fernandez I Marti A."/>
            <person name="Frias L."/>
            <person name="Galan B."/>
            <person name="Garcia J.L."/>
            <person name="Howad W."/>
            <person name="Gomez-Garrido J."/>
            <person name="Gut M."/>
            <person name="Julca I."/>
            <person name="Morata J."/>
            <person name="Puigdomenech P."/>
            <person name="Ribeca P."/>
            <person name="Rubio Cabetas M.J."/>
            <person name="Vlasova A."/>
            <person name="Wirthensohn M."/>
            <person name="Garcia-Mas J."/>
            <person name="Gabaldon T."/>
            <person name="Casacuberta J.M."/>
            <person name="Arus P."/>
        </authorList>
    </citation>
    <scope>NUCLEOTIDE SEQUENCE [LARGE SCALE GENOMIC DNA]</scope>
    <source>
        <strain evidence="4">cv. Texas</strain>
    </source>
</reference>
<dbReference type="EMBL" id="CABIKO010000056">
    <property type="protein sequence ID" value="VVA21957.1"/>
    <property type="molecule type" value="Genomic_DNA"/>
</dbReference>
<dbReference type="SMART" id="SM00292">
    <property type="entry name" value="BRCT"/>
    <property type="match status" value="2"/>
</dbReference>
<accession>A0A5E4F1M8</accession>
<dbReference type="SUPFAM" id="SSF52113">
    <property type="entry name" value="BRCT domain"/>
    <property type="match status" value="2"/>
</dbReference>
<dbReference type="GO" id="GO:0005634">
    <property type="term" value="C:nucleus"/>
    <property type="evidence" value="ECO:0007669"/>
    <property type="project" value="TreeGrafter"/>
</dbReference>
<evidence type="ECO:0000313" key="4">
    <source>
        <dbReference type="Proteomes" id="UP000327085"/>
    </source>
</evidence>
<name>A0A5E4F1M8_PRUDU</name>
<dbReference type="Gramene" id="VVA21957">
    <property type="protein sequence ID" value="VVA21957"/>
    <property type="gene ID" value="Prudul26B004781"/>
</dbReference>
<evidence type="ECO:0000256" key="1">
    <source>
        <dbReference type="SAM" id="MobiDB-lite"/>
    </source>
</evidence>
<feature type="domain" description="BRCT" evidence="2">
    <location>
        <begin position="1038"/>
        <end position="1138"/>
    </location>
</feature>
<proteinExistence type="predicted"/>
<feature type="region of interest" description="Disordered" evidence="1">
    <location>
        <begin position="622"/>
        <end position="648"/>
    </location>
</feature>
<dbReference type="PANTHER" id="PTHR15321:SF3">
    <property type="entry name" value="TP53-BINDING PROTEIN 1"/>
    <property type="match status" value="1"/>
</dbReference>
<organism evidence="3 4">
    <name type="scientific">Prunus dulcis</name>
    <name type="common">Almond</name>
    <name type="synonym">Amygdalus dulcis</name>
    <dbReference type="NCBI Taxonomy" id="3755"/>
    <lineage>
        <taxon>Eukaryota</taxon>
        <taxon>Viridiplantae</taxon>
        <taxon>Streptophyta</taxon>
        <taxon>Embryophyta</taxon>
        <taxon>Tracheophyta</taxon>
        <taxon>Spermatophyta</taxon>
        <taxon>Magnoliopsida</taxon>
        <taxon>eudicotyledons</taxon>
        <taxon>Gunneridae</taxon>
        <taxon>Pentapetalae</taxon>
        <taxon>rosids</taxon>
        <taxon>fabids</taxon>
        <taxon>Rosales</taxon>
        <taxon>Rosaceae</taxon>
        <taxon>Amygdaloideae</taxon>
        <taxon>Amygdaleae</taxon>
        <taxon>Prunus</taxon>
    </lineage>
</organism>
<dbReference type="InterPro" id="IPR047252">
    <property type="entry name" value="TP53BP1-like"/>
</dbReference>
<sequence length="1147" mass="128211">MKIEIGQTTRTKKLHFSIKKIKIEIQYSKPPKQRRLGAKDSLLTKKNGQGVARAREHKAQGRSTIMSHPIETLGFRLPQFSEDLAWLPGWLQQHQKEQWEECMNELKSTNLELGSKDLKFFQGNTNEGKDATTLSREEGRCNRYHLFLSGEDNSAAGFASSPGNVLHFHLHLSSNGSSQCSPTQPLDTSLEHLEFNKVVPAQLNDTSVGSKVKNCSEIHLNVGGINSLPLKSIQKPVEDIVPQGPSNTKISASHFGEKLNAKYLKAADITDAVELSIAASEALVIHETVMSGLASEVLPTAVVLETALWVKKARLEWLEDSLDSPAEETDKSDSLSDLDDFTMADVYADVGLSPSIPSDECALDSAISQVKETPVSENQYECVNLSDSLDLKAQHVKFDDISVQRELVENLVTDIRSREDLHPASVNCEKEEFCDKPVLGSNVCSVARYDPSALKTSDGIIVKQTVAAMVDIASNQPQNKVNFRPDAWNSGNAKGEDQIPYLASDKFRSRWLGGWTGQEISASPQLKQNSKSILKCFAGETSFLSESADIAPDVNSFVQVHEIESYRTSESSIACAGLHDEVNKEIFVSQDLVKSSSLSLVDPLCSVVPCSISSENTSHTIVQNQTDKENDTEECFRPTPKHGVDNSHKSSNLIIELHHEDVQAMPTISGECSPVKVRRQLISLRTYSTLLPNNVSILDWRSHYQNQSLELECDQRLVPLNKNVGCIRSFDKRSYKEPLPCHPVSWDTAGRGNEEKGETTLNKNPVATTKNQKRNYHETAGYGFPVQASKKRRQPVIFNHRAHLGLQAPKPFMNSSTWEKQTKFSLVPENVAKLQQNKELQNIHFECKNSHDRDVSLKKRVRFSEAEIPVQQNKNLQKLDSSTKNCSTAQASKRWKNSTFQSHEKSYLTNCHRKFGKRLLFQGIEFLLTGFSSQKEKDIEQKIWKHGGIVLSDIPSPNSRGEGSSRYNGYQLPIILCSKKLQTTKFLYGCAVNAFILKVDWLANSIASGCIVLPEKYMILLNRVDAEHIMIGKPFHHNRNYVFERVGIMLYGKHSFYSKLAKIIKHGGGRVFKTLQWLIHSLDKEKVSLGAIITEDEIRTSRHLRQCASEQKIPVMPASWIVKSLHSGKLLPFPDKGTSSLPAIKIP</sequence>
<dbReference type="Gene3D" id="3.40.50.10190">
    <property type="entry name" value="BRCT domain"/>
    <property type="match status" value="2"/>
</dbReference>
<dbReference type="InterPro" id="IPR001357">
    <property type="entry name" value="BRCT_dom"/>
</dbReference>
<evidence type="ECO:0000259" key="2">
    <source>
        <dbReference type="PROSITE" id="PS50172"/>
    </source>
</evidence>
<dbReference type="GO" id="GO:0000077">
    <property type="term" value="P:DNA damage checkpoint signaling"/>
    <property type="evidence" value="ECO:0007669"/>
    <property type="project" value="TreeGrafter"/>
</dbReference>
<gene>
    <name evidence="3" type="ORF">ALMOND_2B004781</name>
</gene>
<feature type="domain" description="BRCT" evidence="2">
    <location>
        <begin position="916"/>
        <end position="1019"/>
    </location>
</feature>
<dbReference type="GO" id="GO:0042393">
    <property type="term" value="F:histone binding"/>
    <property type="evidence" value="ECO:0007669"/>
    <property type="project" value="TreeGrafter"/>
</dbReference>
<evidence type="ECO:0000313" key="3">
    <source>
        <dbReference type="EMBL" id="VVA21957.1"/>
    </source>
</evidence>